<dbReference type="Proteomes" id="UP000680656">
    <property type="component" value="Chromosome"/>
</dbReference>
<dbReference type="EMBL" id="CP075546">
    <property type="protein sequence ID" value="QVV90596.1"/>
    <property type="molecule type" value="Genomic_DNA"/>
</dbReference>
<proteinExistence type="predicted"/>
<keyword evidence="3" id="KW-1185">Reference proteome</keyword>
<reference evidence="2 3" key="1">
    <citation type="submission" date="2021-05" db="EMBL/GenBank/DDBJ databases">
        <title>A novel Methanospirillum isolate from a pyrite-forming mixed culture.</title>
        <authorList>
            <person name="Bunk B."/>
            <person name="Sproer C."/>
            <person name="Spring S."/>
            <person name="Pester M."/>
        </authorList>
    </citation>
    <scope>NUCLEOTIDE SEQUENCE [LARGE SCALE GENOMIC DNA]</scope>
    <source>
        <strain evidence="2 3">J.3.6.1-F.2.7.3</strain>
    </source>
</reference>
<dbReference type="Pfam" id="PF04014">
    <property type="entry name" value="MazE_antitoxin"/>
    <property type="match status" value="1"/>
</dbReference>
<evidence type="ECO:0000259" key="1">
    <source>
        <dbReference type="SMART" id="SM00966"/>
    </source>
</evidence>
<dbReference type="PANTHER" id="PTHR42930">
    <property type="entry name" value="PHOSPHATE-SPECIFIC TRANSPORT SYSTEM ACCESSORY PROTEIN PHOU"/>
    <property type="match status" value="1"/>
</dbReference>
<evidence type="ECO:0000313" key="2">
    <source>
        <dbReference type="EMBL" id="QVV90596.1"/>
    </source>
</evidence>
<feature type="domain" description="SpoVT-AbrB" evidence="1">
    <location>
        <begin position="1"/>
        <end position="47"/>
    </location>
</feature>
<dbReference type="InterPro" id="IPR038078">
    <property type="entry name" value="PhoU-like_sf"/>
</dbReference>
<dbReference type="InterPro" id="IPR026022">
    <property type="entry name" value="PhoU_dom"/>
</dbReference>
<gene>
    <name evidence="2" type="ORF">KHC33_09225</name>
</gene>
<sequence>MTGGSSYVITLPKDWIESTHIKKNDPLGIMVQPDGTLLITKNTTGDQIQRIKNLEIESGTDPDFFLRILIGVYIAGYNAIHITTKDRMTGNIRMKLREFSNMVIGPEFIEETDSSVLIKDLLNPLEMPIQNSLKRMFVIVKGMYTDAIDAFIAHDSDLISDVIERDNDVDRLFWLIARQTNMIMHNVHLSKKMNVNASEMLPHFQVARIIERVGDHSVRIAKNAHKVHGEEIPQEIFEQIRAASMGALKTFEKSVESFFTHDLKKANKTIEYMKDLEDTFSKINTDLLALPAHLAVPVRNITDSIRRSGEYSADISENVINYEMMIEKKT</sequence>
<dbReference type="PANTHER" id="PTHR42930:SF2">
    <property type="entry name" value="PHOU DOMAIN-CONTAINING PROTEIN"/>
    <property type="match status" value="1"/>
</dbReference>
<dbReference type="GO" id="GO:0003677">
    <property type="term" value="F:DNA binding"/>
    <property type="evidence" value="ECO:0007669"/>
    <property type="project" value="UniProtKB-KW"/>
</dbReference>
<organism evidence="2 3">
    <name type="scientific">Methanospirillum purgamenti</name>
    <dbReference type="NCBI Taxonomy" id="2834276"/>
    <lineage>
        <taxon>Archaea</taxon>
        <taxon>Methanobacteriati</taxon>
        <taxon>Methanobacteriota</taxon>
        <taxon>Stenosarchaea group</taxon>
        <taxon>Methanomicrobia</taxon>
        <taxon>Methanomicrobiales</taxon>
        <taxon>Methanospirillaceae</taxon>
        <taxon>Methanospirillum</taxon>
    </lineage>
</organism>
<evidence type="ECO:0000313" key="3">
    <source>
        <dbReference type="Proteomes" id="UP000680656"/>
    </source>
</evidence>
<dbReference type="GO" id="GO:0030643">
    <property type="term" value="P:intracellular phosphate ion homeostasis"/>
    <property type="evidence" value="ECO:0007669"/>
    <property type="project" value="InterPro"/>
</dbReference>
<keyword evidence="2" id="KW-0238">DNA-binding</keyword>
<protein>
    <submittedName>
        <fullName evidence="2">AbrB/MazE/SpoVT family DNA-binding domain-containing protein</fullName>
    </submittedName>
</protein>
<accession>A0A8E7B3U9</accession>
<dbReference type="InterPro" id="IPR028366">
    <property type="entry name" value="PhoU"/>
</dbReference>
<dbReference type="GO" id="GO:0045936">
    <property type="term" value="P:negative regulation of phosphate metabolic process"/>
    <property type="evidence" value="ECO:0007669"/>
    <property type="project" value="InterPro"/>
</dbReference>
<dbReference type="KEGG" id="mrtj:KHC33_09225"/>
<dbReference type="InterPro" id="IPR007159">
    <property type="entry name" value="SpoVT-AbrB_dom"/>
</dbReference>
<dbReference type="SUPFAM" id="SSF109755">
    <property type="entry name" value="PhoU-like"/>
    <property type="match status" value="1"/>
</dbReference>
<dbReference type="Gene3D" id="1.20.58.220">
    <property type="entry name" value="Phosphate transport system protein phou homolog 2, domain 2"/>
    <property type="match status" value="2"/>
</dbReference>
<dbReference type="Pfam" id="PF01895">
    <property type="entry name" value="PhoU"/>
    <property type="match status" value="2"/>
</dbReference>
<name>A0A8E7B3U9_9EURY</name>
<dbReference type="AlphaFoldDB" id="A0A8E7B3U9"/>
<dbReference type="SMART" id="SM00966">
    <property type="entry name" value="SpoVT_AbrB"/>
    <property type="match status" value="1"/>
</dbReference>